<dbReference type="Proteomes" id="UP000184474">
    <property type="component" value="Unassembled WGS sequence"/>
</dbReference>
<evidence type="ECO:0000256" key="6">
    <source>
        <dbReference type="ARBA" id="ARBA00023136"/>
    </source>
</evidence>
<evidence type="ECO:0000313" key="8">
    <source>
        <dbReference type="EMBL" id="SHK57341.1"/>
    </source>
</evidence>
<dbReference type="GO" id="GO:0042158">
    <property type="term" value="P:lipoprotein biosynthetic process"/>
    <property type="evidence" value="ECO:0007669"/>
    <property type="project" value="UniProtKB-UniRule"/>
</dbReference>
<dbReference type="EC" id="2.5.1.145" evidence="7"/>
<keyword evidence="3 7" id="KW-0808">Transferase</keyword>
<feature type="transmembrane region" description="Helical" evidence="7">
    <location>
        <begin position="276"/>
        <end position="294"/>
    </location>
</feature>
<keyword evidence="8" id="KW-0449">Lipoprotein</keyword>
<feature type="transmembrane region" description="Helical" evidence="7">
    <location>
        <begin position="340"/>
        <end position="360"/>
    </location>
</feature>
<dbReference type="PANTHER" id="PTHR30589">
    <property type="entry name" value="PROLIPOPROTEIN DIACYLGLYCERYL TRANSFERASE"/>
    <property type="match status" value="1"/>
</dbReference>
<keyword evidence="9" id="KW-1185">Reference proteome</keyword>
<feature type="transmembrane region" description="Helical" evidence="7">
    <location>
        <begin position="59"/>
        <end position="81"/>
    </location>
</feature>
<feature type="transmembrane region" description="Helical" evidence="7">
    <location>
        <begin position="303"/>
        <end position="320"/>
    </location>
</feature>
<comment type="subcellular location">
    <subcellularLocation>
        <location evidence="7">Cell membrane</location>
        <topology evidence="7">Multi-pass membrane protein</topology>
    </subcellularLocation>
</comment>
<evidence type="ECO:0000256" key="2">
    <source>
        <dbReference type="ARBA" id="ARBA00022475"/>
    </source>
</evidence>
<protein>
    <recommendedName>
        <fullName evidence="7">Phosphatidylglycerol--prolipoprotein diacylglyceryl transferase</fullName>
        <ecNumber evidence="7">2.5.1.145</ecNumber>
    </recommendedName>
</protein>
<sequence>MTLFEMIIWSPSPEIFTIPGLGHPVRWYGLLFALGFILAQQVMYWIFKSENKNVKDVDQLTMYLVIAVVVGARLGHCLFYNPGYYLSNPFEIIKIWEGGLASHGGAIGMLVALYLYSRKHADQSYMWILDRVAIVTVLVGACIRIGNFMNSEIIGLPTGSENGIVFARSIEDMFTRLDPRIEEVSFEKGGEATSTSPGEIPMQIELVYKRGVELQEDNTKLFFETTIPRAIDRYYGVAEHMTLPVDQPAHYEAYMSRGEQHVKFSVLGIPRHPGQLYEAIACIFMFLILAHIWYHHRMQIKTGFLFGLFMVMLWSERFTVEFFKENQEAWEASIPLNMGQWLSVPMFLIGVVVLVKSWGFTQKKEM</sequence>
<comment type="catalytic activity">
    <reaction evidence="7">
        <text>L-cysteinyl-[prolipoprotein] + a 1,2-diacyl-sn-glycero-3-phospho-(1'-sn-glycerol) = an S-1,2-diacyl-sn-glyceryl-L-cysteinyl-[prolipoprotein] + sn-glycerol 1-phosphate + H(+)</text>
        <dbReference type="Rhea" id="RHEA:56712"/>
        <dbReference type="Rhea" id="RHEA-COMP:14679"/>
        <dbReference type="Rhea" id="RHEA-COMP:14680"/>
        <dbReference type="ChEBI" id="CHEBI:15378"/>
        <dbReference type="ChEBI" id="CHEBI:29950"/>
        <dbReference type="ChEBI" id="CHEBI:57685"/>
        <dbReference type="ChEBI" id="CHEBI:64716"/>
        <dbReference type="ChEBI" id="CHEBI:140658"/>
        <dbReference type="EC" id="2.5.1.145"/>
    </reaction>
</comment>
<keyword evidence="5 7" id="KW-1133">Transmembrane helix</keyword>
<evidence type="ECO:0000256" key="4">
    <source>
        <dbReference type="ARBA" id="ARBA00022692"/>
    </source>
</evidence>
<dbReference type="PROSITE" id="PS01311">
    <property type="entry name" value="LGT"/>
    <property type="match status" value="1"/>
</dbReference>
<feature type="transmembrane region" description="Helical" evidence="7">
    <location>
        <begin position="128"/>
        <end position="146"/>
    </location>
</feature>
<dbReference type="STRING" id="156994.SAMN04488028_10678"/>
<dbReference type="UniPathway" id="UPA00664"/>
<evidence type="ECO:0000256" key="7">
    <source>
        <dbReference type="HAMAP-Rule" id="MF_01147"/>
    </source>
</evidence>
<feature type="transmembrane region" description="Helical" evidence="7">
    <location>
        <begin position="93"/>
        <end position="116"/>
    </location>
</feature>
<comment type="function">
    <text evidence="7">Catalyzes the transfer of the diacylglyceryl group from phosphatidylglycerol to the sulfhydryl group of the N-terminal cysteine of a prolipoprotein, the first step in the formation of mature lipoproteins.</text>
</comment>
<keyword evidence="2 7" id="KW-1003">Cell membrane</keyword>
<dbReference type="PANTHER" id="PTHR30589:SF0">
    <property type="entry name" value="PHOSPHATIDYLGLYCEROL--PROLIPOPROTEIN DIACYLGLYCERYL TRANSFERASE"/>
    <property type="match status" value="1"/>
</dbReference>
<dbReference type="Pfam" id="PF01790">
    <property type="entry name" value="LGT"/>
    <property type="match status" value="1"/>
</dbReference>
<comment type="similarity">
    <text evidence="1 7">Belongs to the Lgt family.</text>
</comment>
<dbReference type="AlphaFoldDB" id="A0A1M6TK56"/>
<feature type="binding site" evidence="7">
    <location>
        <position position="144"/>
    </location>
    <ligand>
        <name>a 1,2-diacyl-sn-glycero-3-phospho-(1'-sn-glycerol)</name>
        <dbReference type="ChEBI" id="CHEBI:64716"/>
    </ligand>
</feature>
<reference evidence="9" key="1">
    <citation type="submission" date="2016-11" db="EMBL/GenBank/DDBJ databases">
        <authorList>
            <person name="Varghese N."/>
            <person name="Submissions S."/>
        </authorList>
    </citation>
    <scope>NUCLEOTIDE SEQUENCE [LARGE SCALE GENOMIC DNA]</scope>
    <source>
        <strain evidence="9">DSM 26134</strain>
    </source>
</reference>
<accession>A0A1M6TK56</accession>
<dbReference type="RefSeq" id="WP_073123744.1">
    <property type="nucleotide sequence ID" value="NZ_FRAA01000006.1"/>
</dbReference>
<keyword evidence="4 7" id="KW-0812">Transmembrane</keyword>
<dbReference type="InterPro" id="IPR001640">
    <property type="entry name" value="Lgt"/>
</dbReference>
<evidence type="ECO:0000256" key="3">
    <source>
        <dbReference type="ARBA" id="ARBA00022679"/>
    </source>
</evidence>
<dbReference type="GO" id="GO:0008961">
    <property type="term" value="F:phosphatidylglycerol-prolipoprotein diacylglyceryl transferase activity"/>
    <property type="evidence" value="ECO:0007669"/>
    <property type="project" value="UniProtKB-UniRule"/>
</dbReference>
<keyword evidence="6 7" id="KW-0472">Membrane</keyword>
<dbReference type="EMBL" id="FRAA01000006">
    <property type="protein sequence ID" value="SHK57341.1"/>
    <property type="molecule type" value="Genomic_DNA"/>
</dbReference>
<dbReference type="GO" id="GO:0005886">
    <property type="term" value="C:plasma membrane"/>
    <property type="evidence" value="ECO:0007669"/>
    <property type="project" value="UniProtKB-SubCell"/>
</dbReference>
<gene>
    <name evidence="7" type="primary">lgt</name>
    <name evidence="8" type="ORF">SAMN04488028_10678</name>
</gene>
<proteinExistence type="inferred from homology"/>
<feature type="transmembrane region" description="Helical" evidence="7">
    <location>
        <begin position="27"/>
        <end position="47"/>
    </location>
</feature>
<evidence type="ECO:0000313" key="9">
    <source>
        <dbReference type="Proteomes" id="UP000184474"/>
    </source>
</evidence>
<dbReference type="HAMAP" id="MF_01147">
    <property type="entry name" value="Lgt"/>
    <property type="match status" value="1"/>
</dbReference>
<organism evidence="8 9">
    <name type="scientific">Reichenbachiella agariperforans</name>
    <dbReference type="NCBI Taxonomy" id="156994"/>
    <lineage>
        <taxon>Bacteria</taxon>
        <taxon>Pseudomonadati</taxon>
        <taxon>Bacteroidota</taxon>
        <taxon>Cytophagia</taxon>
        <taxon>Cytophagales</taxon>
        <taxon>Reichenbachiellaceae</taxon>
        <taxon>Reichenbachiella</taxon>
    </lineage>
</organism>
<evidence type="ECO:0000256" key="5">
    <source>
        <dbReference type="ARBA" id="ARBA00022989"/>
    </source>
</evidence>
<comment type="pathway">
    <text evidence="7">Protein modification; lipoprotein biosynthesis (diacylglyceryl transfer).</text>
</comment>
<evidence type="ECO:0000256" key="1">
    <source>
        <dbReference type="ARBA" id="ARBA00007150"/>
    </source>
</evidence>
<name>A0A1M6TK56_REIAG</name>